<dbReference type="AlphaFoldDB" id="A0A1F5VVG8"/>
<organism evidence="1 2">
    <name type="scientific">Candidatus Fischerbacteria bacterium RBG_13_37_8</name>
    <dbReference type="NCBI Taxonomy" id="1817863"/>
    <lineage>
        <taxon>Bacteria</taxon>
        <taxon>Candidatus Fischeribacteriota</taxon>
    </lineage>
</organism>
<dbReference type="EMBL" id="MFGW01000055">
    <property type="protein sequence ID" value="OGF67399.1"/>
    <property type="molecule type" value="Genomic_DNA"/>
</dbReference>
<name>A0A1F5VVG8_9BACT</name>
<dbReference type="PROSITE" id="PS51257">
    <property type="entry name" value="PROKAR_LIPOPROTEIN"/>
    <property type="match status" value="1"/>
</dbReference>
<accession>A0A1F5VVG8</accession>
<dbReference type="Proteomes" id="UP000178943">
    <property type="component" value="Unassembled WGS sequence"/>
</dbReference>
<protein>
    <submittedName>
        <fullName evidence="1">Uncharacterized protein</fullName>
    </submittedName>
</protein>
<sequence>MSWQKYTFVVTVTLVLLTGLIACRSPVPVRIDNEAIDVTKEPIQENSSDKKTIMLASDDYELTLTLLAFYKYVTLLKLDNKVYE</sequence>
<comment type="caution">
    <text evidence="1">The sequence shown here is derived from an EMBL/GenBank/DDBJ whole genome shotgun (WGS) entry which is preliminary data.</text>
</comment>
<reference evidence="1 2" key="1">
    <citation type="journal article" date="2016" name="Nat. Commun.">
        <title>Thousands of microbial genomes shed light on interconnected biogeochemical processes in an aquifer system.</title>
        <authorList>
            <person name="Anantharaman K."/>
            <person name="Brown C.T."/>
            <person name="Hug L.A."/>
            <person name="Sharon I."/>
            <person name="Castelle C.J."/>
            <person name="Probst A.J."/>
            <person name="Thomas B.C."/>
            <person name="Singh A."/>
            <person name="Wilkins M.J."/>
            <person name="Karaoz U."/>
            <person name="Brodie E.L."/>
            <person name="Williams K.H."/>
            <person name="Hubbard S.S."/>
            <person name="Banfield J.F."/>
        </authorList>
    </citation>
    <scope>NUCLEOTIDE SEQUENCE [LARGE SCALE GENOMIC DNA]</scope>
</reference>
<gene>
    <name evidence="1" type="ORF">A2Y62_20310</name>
</gene>
<proteinExistence type="predicted"/>
<evidence type="ECO:0000313" key="2">
    <source>
        <dbReference type="Proteomes" id="UP000178943"/>
    </source>
</evidence>
<evidence type="ECO:0000313" key="1">
    <source>
        <dbReference type="EMBL" id="OGF67399.1"/>
    </source>
</evidence>